<feature type="domain" description="Spondin" evidence="2">
    <location>
        <begin position="127"/>
        <end position="318"/>
    </location>
</feature>
<dbReference type="AlphaFoldDB" id="A0A9J6P5N8"/>
<accession>A0A9J6P5N8</accession>
<dbReference type="Proteomes" id="UP001056429">
    <property type="component" value="Unassembled WGS sequence"/>
</dbReference>
<dbReference type="PROSITE" id="PS51020">
    <property type="entry name" value="SPONDIN"/>
    <property type="match status" value="1"/>
</dbReference>
<dbReference type="GO" id="GO:0007155">
    <property type="term" value="P:cell adhesion"/>
    <property type="evidence" value="ECO:0007669"/>
    <property type="project" value="TreeGrafter"/>
</dbReference>
<dbReference type="PANTHER" id="PTHR11311">
    <property type="entry name" value="SPONDIN"/>
    <property type="match status" value="1"/>
</dbReference>
<dbReference type="RefSeq" id="WP_250861033.1">
    <property type="nucleotide sequence ID" value="NZ_JAGSOJ010000004.1"/>
</dbReference>
<feature type="region of interest" description="Disordered" evidence="1">
    <location>
        <begin position="66"/>
        <end position="107"/>
    </location>
</feature>
<dbReference type="Pfam" id="PF06468">
    <property type="entry name" value="Spond_N"/>
    <property type="match status" value="1"/>
</dbReference>
<dbReference type="GO" id="GO:0031012">
    <property type="term" value="C:extracellular matrix"/>
    <property type="evidence" value="ECO:0007669"/>
    <property type="project" value="TreeGrafter"/>
</dbReference>
<evidence type="ECO:0000313" key="3">
    <source>
        <dbReference type="EMBL" id="MCM1991899.1"/>
    </source>
</evidence>
<evidence type="ECO:0000256" key="1">
    <source>
        <dbReference type="SAM" id="MobiDB-lite"/>
    </source>
</evidence>
<protein>
    <submittedName>
        <fullName evidence="3">Spondin domain-containing protein</fullName>
    </submittedName>
</protein>
<comment type="caution">
    <text evidence="3">The sequence shown here is derived from an EMBL/GenBank/DDBJ whole genome shotgun (WGS) entry which is preliminary data.</text>
</comment>
<sequence>MIKRLNFGLLILIFSFVFIGEIQNTFALNNVLDPELKNEDKIIVEEEETFLNKIRKLLDNNEEQLEKDTDNIDEEKLQIEDKDGKLEDKGTVSEEDTNKFDEEKLPIEDKKDKTEDRRIVEEKEAETIDHKDEEEEIEYKVIFKSLWNKKTHPNKFPEDASFSTFVGIVHNKKACLWKEGNMASKGLAKLAETGKNGHLEKEISKMKKKGGIDDKFFIKGGKSSDKERKTEIEVCEEYPMVSMAAMIGPSPDWFTGLDSVCLIEEGRWVDKKIVMIYAYDAGTMEGKSYEDKGKKTQPQDKIMRIEKEPFLCDGELIPVGCIMFVRDDD</sequence>
<reference evidence="3" key="2">
    <citation type="submission" date="2021-04" db="EMBL/GenBank/DDBJ databases">
        <authorList>
            <person name="Dong X."/>
        </authorList>
    </citation>
    <scope>NUCLEOTIDE SEQUENCE</scope>
    <source>
        <strain evidence="3">ZWT</strain>
    </source>
</reference>
<dbReference type="InterPro" id="IPR051418">
    <property type="entry name" value="Spondin/Thrombospondin_T1"/>
</dbReference>
<organism evidence="3 4">
    <name type="scientific">Oceanirhabdus seepicola</name>
    <dbReference type="NCBI Taxonomy" id="2828781"/>
    <lineage>
        <taxon>Bacteria</taxon>
        <taxon>Bacillati</taxon>
        <taxon>Bacillota</taxon>
        <taxon>Clostridia</taxon>
        <taxon>Eubacteriales</taxon>
        <taxon>Clostridiaceae</taxon>
        <taxon>Oceanirhabdus</taxon>
    </lineage>
</organism>
<dbReference type="InterPro" id="IPR038678">
    <property type="entry name" value="Spondin_N_sf"/>
</dbReference>
<dbReference type="PANTHER" id="PTHR11311:SF15">
    <property type="entry name" value="SPONDIN-2"/>
    <property type="match status" value="1"/>
</dbReference>
<evidence type="ECO:0000313" key="4">
    <source>
        <dbReference type="Proteomes" id="UP001056429"/>
    </source>
</evidence>
<name>A0A9J6P5N8_9CLOT</name>
<gene>
    <name evidence="3" type="ORF">KDK92_19335</name>
</gene>
<dbReference type="EMBL" id="JAGSOJ010000004">
    <property type="protein sequence ID" value="MCM1991899.1"/>
    <property type="molecule type" value="Genomic_DNA"/>
</dbReference>
<evidence type="ECO:0000259" key="2">
    <source>
        <dbReference type="PROSITE" id="PS51020"/>
    </source>
</evidence>
<proteinExistence type="predicted"/>
<dbReference type="Gene3D" id="2.60.40.2130">
    <property type="entry name" value="F-spondin domain"/>
    <property type="match status" value="1"/>
</dbReference>
<dbReference type="NCBIfam" id="NF038123">
    <property type="entry name" value="NF038123_dom"/>
    <property type="match status" value="1"/>
</dbReference>
<dbReference type="InterPro" id="IPR009465">
    <property type="entry name" value="Spondin_N"/>
</dbReference>
<reference evidence="3" key="1">
    <citation type="journal article" date="2021" name="mSystems">
        <title>Bacteria and Archaea Synergistically Convert Glycine Betaine to Biogenic Methane in the Formosa Cold Seep of the South China Sea.</title>
        <authorList>
            <person name="Li L."/>
            <person name="Zhang W."/>
            <person name="Zhang S."/>
            <person name="Song L."/>
            <person name="Sun Q."/>
            <person name="Zhang H."/>
            <person name="Xiang H."/>
            <person name="Dong X."/>
        </authorList>
    </citation>
    <scope>NUCLEOTIDE SEQUENCE</scope>
    <source>
        <strain evidence="3">ZWT</strain>
    </source>
</reference>
<keyword evidence="4" id="KW-1185">Reference proteome</keyword>